<gene>
    <name evidence="1" type="ORF">A3A69_02275</name>
</gene>
<dbReference type="Proteomes" id="UP000177458">
    <property type="component" value="Unassembled WGS sequence"/>
</dbReference>
<comment type="caution">
    <text evidence="1">The sequence shown here is derived from an EMBL/GenBank/DDBJ whole genome shotgun (WGS) entry which is preliminary data.</text>
</comment>
<evidence type="ECO:0000313" key="2">
    <source>
        <dbReference type="Proteomes" id="UP000177458"/>
    </source>
</evidence>
<name>A0A1F4UXU5_UNCKA</name>
<protein>
    <submittedName>
        <fullName evidence="1">Uncharacterized protein</fullName>
    </submittedName>
</protein>
<sequence length="161" mass="18544">MGDGSYLGIIDVNTYKCHVGPNWANNPKLLEPHFVEQMQEYSGLFWDTNLETSWLVEVQTEKIDISGFREVSGSIKVTDGKLALLNYDSLTMLAQFEYQTIEEHIKDNFFDLENGNYQIRIVQLFDPKTYFPNGVSTDFVIDIQSIDVLLPPWNTVPWSKL</sequence>
<dbReference type="AlphaFoldDB" id="A0A1F4UXU5"/>
<accession>A0A1F4UXU5</accession>
<evidence type="ECO:0000313" key="1">
    <source>
        <dbReference type="EMBL" id="OGC49751.1"/>
    </source>
</evidence>
<dbReference type="EMBL" id="MEVF01000014">
    <property type="protein sequence ID" value="OGC49751.1"/>
    <property type="molecule type" value="Genomic_DNA"/>
</dbReference>
<organism evidence="1 2">
    <name type="scientific">candidate division WWE3 bacterium RIFCSPLOWO2_01_FULL_37_15</name>
    <dbReference type="NCBI Taxonomy" id="1802622"/>
    <lineage>
        <taxon>Bacteria</taxon>
        <taxon>Katanobacteria</taxon>
    </lineage>
</organism>
<reference evidence="1 2" key="1">
    <citation type="journal article" date="2016" name="Nat. Commun.">
        <title>Thousands of microbial genomes shed light on interconnected biogeochemical processes in an aquifer system.</title>
        <authorList>
            <person name="Anantharaman K."/>
            <person name="Brown C.T."/>
            <person name="Hug L.A."/>
            <person name="Sharon I."/>
            <person name="Castelle C.J."/>
            <person name="Probst A.J."/>
            <person name="Thomas B.C."/>
            <person name="Singh A."/>
            <person name="Wilkins M.J."/>
            <person name="Karaoz U."/>
            <person name="Brodie E.L."/>
            <person name="Williams K.H."/>
            <person name="Hubbard S.S."/>
            <person name="Banfield J.F."/>
        </authorList>
    </citation>
    <scope>NUCLEOTIDE SEQUENCE [LARGE SCALE GENOMIC DNA]</scope>
</reference>
<proteinExistence type="predicted"/>